<keyword evidence="6" id="KW-0739">Sodium transport</keyword>
<feature type="transmembrane region" description="Helical" evidence="6">
    <location>
        <begin position="190"/>
        <end position="209"/>
    </location>
</feature>
<reference evidence="7 8" key="1">
    <citation type="submission" date="2016-10" db="EMBL/GenBank/DDBJ databases">
        <authorList>
            <person name="Varghese N."/>
            <person name="Submissions S."/>
        </authorList>
    </citation>
    <scope>NUCLEOTIDE SEQUENCE [LARGE SCALE GENOMIC DNA]</scope>
    <source>
        <strain evidence="7 8">DSM 18839</strain>
    </source>
</reference>
<dbReference type="GO" id="GO:0006885">
    <property type="term" value="P:regulation of pH"/>
    <property type="evidence" value="ECO:0007669"/>
    <property type="project" value="UniProtKB-UniRule"/>
</dbReference>
<dbReference type="NCBIfam" id="NF007112">
    <property type="entry name" value="PRK09561.1"/>
    <property type="match status" value="1"/>
</dbReference>
<dbReference type="OrthoDB" id="9808135at2"/>
<feature type="transmembrane region" description="Helical" evidence="6">
    <location>
        <begin position="100"/>
        <end position="123"/>
    </location>
</feature>
<keyword evidence="4 6" id="KW-1133">Transmembrane helix</keyword>
<feature type="transmembrane region" description="Helical" evidence="6">
    <location>
        <begin position="216"/>
        <end position="248"/>
    </location>
</feature>
<comment type="caution">
    <text evidence="7">The sequence shown here is derived from an EMBL/GenBank/DDBJ whole genome shotgun (WGS) entry which is preliminary data.</text>
</comment>
<evidence type="ECO:0000256" key="2">
    <source>
        <dbReference type="ARBA" id="ARBA00022475"/>
    </source>
</evidence>
<dbReference type="HAMAP" id="MF_01844">
    <property type="entry name" value="NhaA"/>
    <property type="match status" value="1"/>
</dbReference>
<evidence type="ECO:0000256" key="1">
    <source>
        <dbReference type="ARBA" id="ARBA00004429"/>
    </source>
</evidence>
<dbReference type="EMBL" id="FNBW01000001">
    <property type="protein sequence ID" value="SDF06512.1"/>
    <property type="molecule type" value="Genomic_DNA"/>
</dbReference>
<keyword evidence="6" id="KW-0915">Sodium</keyword>
<keyword evidence="5 6" id="KW-0472">Membrane</keyword>
<keyword evidence="2 6" id="KW-1003">Cell membrane</keyword>
<organism evidence="7 8">
    <name type="scientific">Thalassobaculum litoreum DSM 18839</name>
    <dbReference type="NCBI Taxonomy" id="1123362"/>
    <lineage>
        <taxon>Bacteria</taxon>
        <taxon>Pseudomonadati</taxon>
        <taxon>Pseudomonadota</taxon>
        <taxon>Alphaproteobacteria</taxon>
        <taxon>Rhodospirillales</taxon>
        <taxon>Thalassobaculaceae</taxon>
        <taxon>Thalassobaculum</taxon>
    </lineage>
</organism>
<feature type="transmembrane region" description="Helical" evidence="6">
    <location>
        <begin position="342"/>
        <end position="364"/>
    </location>
</feature>
<keyword evidence="6" id="KW-0050">Antiport</keyword>
<dbReference type="Gene3D" id="1.20.1530.10">
    <property type="entry name" value="Na+/H+ antiporter like domain"/>
    <property type="match status" value="1"/>
</dbReference>
<evidence type="ECO:0000313" key="8">
    <source>
        <dbReference type="Proteomes" id="UP000198615"/>
    </source>
</evidence>
<comment type="subcellular location">
    <subcellularLocation>
        <location evidence="1">Cell inner membrane</location>
        <topology evidence="1">Multi-pass membrane protein</topology>
    </subcellularLocation>
    <subcellularLocation>
        <location evidence="6">Cell membrane</location>
        <topology evidence="6">Multi-pass membrane protein</topology>
    </subcellularLocation>
</comment>
<proteinExistence type="inferred from homology"/>
<feature type="transmembrane region" description="Helical" evidence="6">
    <location>
        <begin position="26"/>
        <end position="47"/>
    </location>
</feature>
<feature type="transmembrane region" description="Helical" evidence="6">
    <location>
        <begin position="135"/>
        <end position="154"/>
    </location>
</feature>
<evidence type="ECO:0000256" key="3">
    <source>
        <dbReference type="ARBA" id="ARBA00022692"/>
    </source>
</evidence>
<feature type="transmembrane region" description="Helical" evidence="6">
    <location>
        <begin position="268"/>
        <end position="292"/>
    </location>
</feature>
<keyword evidence="6" id="KW-0406">Ion transport</keyword>
<dbReference type="AlphaFoldDB" id="A0A8G2BEG3"/>
<name>A0A8G2BEG3_9PROT</name>
<dbReference type="InterPro" id="IPR004670">
    <property type="entry name" value="NhaA"/>
</dbReference>
<gene>
    <name evidence="6" type="primary">nhaA</name>
    <name evidence="7" type="ORF">SAMN05660686_00104</name>
</gene>
<protein>
    <recommendedName>
        <fullName evidence="6">Na(+)/H(+) antiporter NhaA</fullName>
    </recommendedName>
    <alternativeName>
        <fullName evidence="6">Sodium/proton antiporter NhaA</fullName>
    </alternativeName>
</protein>
<dbReference type="GO" id="GO:0015385">
    <property type="term" value="F:sodium:proton antiporter activity"/>
    <property type="evidence" value="ECO:0007669"/>
    <property type="project" value="UniProtKB-UniRule"/>
</dbReference>
<dbReference type="NCBIfam" id="TIGR00773">
    <property type="entry name" value="NhaA"/>
    <property type="match status" value="1"/>
</dbReference>
<feature type="transmembrane region" description="Helical" evidence="6">
    <location>
        <begin position="376"/>
        <end position="396"/>
    </location>
</feature>
<dbReference type="RefSeq" id="WP_028793036.1">
    <property type="nucleotide sequence ID" value="NZ_FNBW01000001.1"/>
</dbReference>
<keyword evidence="6" id="KW-0813">Transport</keyword>
<dbReference type="InterPro" id="IPR023171">
    <property type="entry name" value="Na/H_antiporter_dom_sf"/>
</dbReference>
<keyword evidence="3 6" id="KW-0812">Transmembrane</keyword>
<evidence type="ECO:0000313" key="7">
    <source>
        <dbReference type="EMBL" id="SDF06512.1"/>
    </source>
</evidence>
<comment type="function">
    <text evidence="6">Na(+)/H(+) antiporter that extrudes sodium in exchange for external protons.</text>
</comment>
<dbReference type="PANTHER" id="PTHR30341:SF0">
    <property type="entry name" value="NA(+)_H(+) ANTIPORTER NHAA"/>
    <property type="match status" value="1"/>
</dbReference>
<dbReference type="Pfam" id="PF06965">
    <property type="entry name" value="Na_H_antiport_1"/>
    <property type="match status" value="1"/>
</dbReference>
<comment type="catalytic activity">
    <reaction evidence="6">
        <text>Na(+)(in) + 2 H(+)(out) = Na(+)(out) + 2 H(+)(in)</text>
        <dbReference type="Rhea" id="RHEA:29251"/>
        <dbReference type="ChEBI" id="CHEBI:15378"/>
        <dbReference type="ChEBI" id="CHEBI:29101"/>
    </reaction>
</comment>
<dbReference type="GO" id="GO:0005886">
    <property type="term" value="C:plasma membrane"/>
    <property type="evidence" value="ECO:0007669"/>
    <property type="project" value="UniProtKB-SubCell"/>
</dbReference>
<feature type="transmembrane region" description="Helical" evidence="6">
    <location>
        <begin position="304"/>
        <end position="330"/>
    </location>
</feature>
<evidence type="ECO:0000256" key="4">
    <source>
        <dbReference type="ARBA" id="ARBA00022989"/>
    </source>
</evidence>
<evidence type="ECO:0000256" key="6">
    <source>
        <dbReference type="HAMAP-Rule" id="MF_01844"/>
    </source>
</evidence>
<keyword evidence="8" id="KW-1185">Reference proteome</keyword>
<evidence type="ECO:0000256" key="5">
    <source>
        <dbReference type="ARBA" id="ARBA00023136"/>
    </source>
</evidence>
<feature type="transmembrane region" description="Helical" evidence="6">
    <location>
        <begin position="163"/>
        <end position="184"/>
    </location>
</feature>
<sequence>MTTTPNLAAGKHTLAALFHHEAAPGVLLAIAAVIALIADNSLFAGLYDRLLLAFVSVTVEDVGIEKPLLLWINDGLMAIFFFLVGLEIKREVVLGKLSSLRAASLPAFGAVGGMAIPALIYVALNAATPETLSGWAIPAATDIAFALGALALVGSRAPAGLKIFLLALAVLDDLGAIVVIALFYTSNLSLGALGVAAVGFAVLLAMNLLGVKRIGLYIVVGLVIWVAVLKSGVHATLAGVVVAFTLPLRGREGEFQEGESPLEVLEHVLHPWVAFMILPLFAFANAGVPLAGMAVSDLLAPVPLGIAAGLVVGKPVGILGACWIAVRLGWASLPDGVTWLKLYGVSQLAGIGFTMSLFIGTLAFSDPGLQSAVRIGVLGGTIVSIVLGMSALAWALRERPAAADTRPATPAESASE</sequence>
<dbReference type="NCBIfam" id="NF007111">
    <property type="entry name" value="PRK09560.1"/>
    <property type="match status" value="1"/>
</dbReference>
<comment type="similarity">
    <text evidence="6">Belongs to the NhaA Na(+)/H(+) (TC 2.A.33) antiporter family.</text>
</comment>
<dbReference type="Proteomes" id="UP000198615">
    <property type="component" value="Unassembled WGS sequence"/>
</dbReference>
<feature type="transmembrane region" description="Helical" evidence="6">
    <location>
        <begin position="67"/>
        <end position="88"/>
    </location>
</feature>
<dbReference type="PANTHER" id="PTHR30341">
    <property type="entry name" value="SODIUM ION/PROTON ANTIPORTER NHAA-RELATED"/>
    <property type="match status" value="1"/>
</dbReference>
<accession>A0A8G2BEG3</accession>